<reference evidence="2" key="1">
    <citation type="submission" date="2013-01" db="EMBL/GenBank/DDBJ databases">
        <title>Genome assembly of Mariniradius saccharolyticus AK6.</title>
        <authorList>
            <person name="Vaidya B."/>
            <person name="Khatri I."/>
            <person name="Tanuku N.R.S."/>
            <person name="Subramanian S."/>
            <person name="Pinnaka A."/>
        </authorList>
    </citation>
    <scope>NUCLEOTIDE SEQUENCE [LARGE SCALE GENOMIC DNA]</scope>
    <source>
        <strain evidence="2">AK6</strain>
    </source>
</reference>
<dbReference type="EMBL" id="AMZY02000010">
    <property type="protein sequence ID" value="EMS32997.1"/>
    <property type="molecule type" value="Genomic_DNA"/>
</dbReference>
<evidence type="ECO:0000313" key="3">
    <source>
        <dbReference type="Proteomes" id="UP000010953"/>
    </source>
</evidence>
<keyword evidence="3" id="KW-1185">Reference proteome</keyword>
<dbReference type="AlphaFoldDB" id="M7XWW4"/>
<accession>M7XWW4</accession>
<evidence type="ECO:0000313" key="2">
    <source>
        <dbReference type="EMBL" id="EMS32997.1"/>
    </source>
</evidence>
<sequence>MTKLMLTRPVDPRPEMIGSGSKKIRTHVGYGPFSEPGNSNRIT</sequence>
<proteinExistence type="predicted"/>
<dbReference type="InParanoid" id="M7XWW4"/>
<feature type="region of interest" description="Disordered" evidence="1">
    <location>
        <begin position="1"/>
        <end position="43"/>
    </location>
</feature>
<protein>
    <submittedName>
        <fullName evidence="2">Uncharacterized protein</fullName>
    </submittedName>
</protein>
<evidence type="ECO:0000256" key="1">
    <source>
        <dbReference type="SAM" id="MobiDB-lite"/>
    </source>
</evidence>
<dbReference type="Proteomes" id="UP000010953">
    <property type="component" value="Unassembled WGS sequence"/>
</dbReference>
<organism evidence="2 3">
    <name type="scientific">Mariniradius saccharolyticus AK6</name>
    <dbReference type="NCBI Taxonomy" id="1239962"/>
    <lineage>
        <taxon>Bacteria</taxon>
        <taxon>Pseudomonadati</taxon>
        <taxon>Bacteroidota</taxon>
        <taxon>Cytophagia</taxon>
        <taxon>Cytophagales</taxon>
        <taxon>Cyclobacteriaceae</taxon>
        <taxon>Mariniradius</taxon>
    </lineage>
</organism>
<name>M7XWW4_9BACT</name>
<gene>
    <name evidence="2" type="ORF">C943_00274</name>
</gene>
<comment type="caution">
    <text evidence="2">The sequence shown here is derived from an EMBL/GenBank/DDBJ whole genome shotgun (WGS) entry which is preliminary data.</text>
</comment>